<evidence type="ECO:0000256" key="1">
    <source>
        <dbReference type="ARBA" id="ARBA00004651"/>
    </source>
</evidence>
<evidence type="ECO:0000256" key="4">
    <source>
        <dbReference type="ARBA" id="ARBA00022475"/>
    </source>
</evidence>
<dbReference type="RefSeq" id="WP_062074777.1">
    <property type="nucleotide sequence ID" value="NZ_BBRC01000004.1"/>
</dbReference>
<keyword evidence="3" id="KW-0813">Transport</keyword>
<comment type="similarity">
    <text evidence="2">Belongs to the AzlC family.</text>
</comment>
<protein>
    <submittedName>
        <fullName evidence="9">Putative branched-subunit amino acid permease</fullName>
    </submittedName>
</protein>
<feature type="transmembrane region" description="Helical" evidence="8">
    <location>
        <begin position="81"/>
        <end position="106"/>
    </location>
</feature>
<comment type="caution">
    <text evidence="9">The sequence shown here is derived from an EMBL/GenBank/DDBJ whole genome shotgun (WGS) entry which is preliminary data.</text>
</comment>
<feature type="transmembrane region" description="Helical" evidence="8">
    <location>
        <begin position="173"/>
        <end position="190"/>
    </location>
</feature>
<dbReference type="Pfam" id="PF03591">
    <property type="entry name" value="AzlC"/>
    <property type="match status" value="1"/>
</dbReference>
<evidence type="ECO:0000256" key="5">
    <source>
        <dbReference type="ARBA" id="ARBA00022692"/>
    </source>
</evidence>
<dbReference type="GO" id="GO:0005886">
    <property type="term" value="C:plasma membrane"/>
    <property type="evidence" value="ECO:0007669"/>
    <property type="project" value="UniProtKB-SubCell"/>
</dbReference>
<keyword evidence="4" id="KW-1003">Cell membrane</keyword>
<dbReference type="EMBL" id="JACBZO010000001">
    <property type="protein sequence ID" value="NYI40242.1"/>
    <property type="molecule type" value="Genomic_DNA"/>
</dbReference>
<dbReference type="GO" id="GO:1903785">
    <property type="term" value="P:L-valine transmembrane transport"/>
    <property type="evidence" value="ECO:0007669"/>
    <property type="project" value="TreeGrafter"/>
</dbReference>
<keyword evidence="5 8" id="KW-0812">Transmembrane</keyword>
<sequence>MTERDAFSLRVPRHLRHEAARGAKEMLPLSVGGAVFGLAMGALITSSTTIRPWAGAIGTWTLNAGAAQLALMDLLERGAPWLIILGTVAVVQARFALYSASLAHIYKDFPRRWRIVLAYLLTDQAAALEKHFTPLLPDPVRRRWFFLGGAALFTGLAAGGAMLGIVIGPVIPSSWQIGFIVPLMFLAIILRTVSDRPSIMAALIAVGVAVAAHSLPYGSNVIVATVAGIGVTRLVAPASWYRGAPTGEEDEPREGTP</sequence>
<dbReference type="PANTHER" id="PTHR34979:SF1">
    <property type="entry name" value="INNER MEMBRANE PROTEIN YGAZ"/>
    <property type="match status" value="1"/>
</dbReference>
<keyword evidence="7 8" id="KW-0472">Membrane</keyword>
<dbReference type="Proteomes" id="UP000547973">
    <property type="component" value="Unassembled WGS sequence"/>
</dbReference>
<reference evidence="9 10" key="1">
    <citation type="submission" date="2020-07" db="EMBL/GenBank/DDBJ databases">
        <title>Sequencing the genomes of 1000 actinobacteria strains.</title>
        <authorList>
            <person name="Klenk H.-P."/>
        </authorList>
    </citation>
    <scope>NUCLEOTIDE SEQUENCE [LARGE SCALE GENOMIC DNA]</scope>
    <source>
        <strain evidence="9 10">DSM 19970</strain>
    </source>
</reference>
<dbReference type="PANTHER" id="PTHR34979">
    <property type="entry name" value="INNER MEMBRANE PROTEIN YGAZ"/>
    <property type="match status" value="1"/>
</dbReference>
<dbReference type="AlphaFoldDB" id="A0A7Y9Z7H2"/>
<feature type="transmembrane region" description="Helical" evidence="8">
    <location>
        <begin position="197"/>
        <end position="215"/>
    </location>
</feature>
<dbReference type="OrthoDB" id="5195391at2"/>
<organism evidence="9 10">
    <name type="scientific">Demequina lutea</name>
    <dbReference type="NCBI Taxonomy" id="431489"/>
    <lineage>
        <taxon>Bacteria</taxon>
        <taxon>Bacillati</taxon>
        <taxon>Actinomycetota</taxon>
        <taxon>Actinomycetes</taxon>
        <taxon>Micrococcales</taxon>
        <taxon>Demequinaceae</taxon>
        <taxon>Demequina</taxon>
    </lineage>
</organism>
<proteinExistence type="inferred from homology"/>
<gene>
    <name evidence="9" type="ORF">BKA03_000361</name>
</gene>
<feature type="transmembrane region" description="Helical" evidence="8">
    <location>
        <begin position="144"/>
        <end position="167"/>
    </location>
</feature>
<keyword evidence="6 8" id="KW-1133">Transmembrane helix</keyword>
<dbReference type="InterPro" id="IPR011606">
    <property type="entry name" value="Brnchd-chn_aa_trnsp_permease"/>
</dbReference>
<evidence type="ECO:0000313" key="9">
    <source>
        <dbReference type="EMBL" id="NYI40242.1"/>
    </source>
</evidence>
<evidence type="ECO:0000313" key="10">
    <source>
        <dbReference type="Proteomes" id="UP000547973"/>
    </source>
</evidence>
<feature type="transmembrane region" description="Helical" evidence="8">
    <location>
        <begin position="26"/>
        <end position="44"/>
    </location>
</feature>
<name>A0A7Y9Z7H2_9MICO</name>
<evidence type="ECO:0000256" key="7">
    <source>
        <dbReference type="ARBA" id="ARBA00023136"/>
    </source>
</evidence>
<evidence type="ECO:0000256" key="3">
    <source>
        <dbReference type="ARBA" id="ARBA00022448"/>
    </source>
</evidence>
<comment type="subcellular location">
    <subcellularLocation>
        <location evidence="1">Cell membrane</location>
        <topology evidence="1">Multi-pass membrane protein</topology>
    </subcellularLocation>
</comment>
<evidence type="ECO:0000256" key="8">
    <source>
        <dbReference type="SAM" id="Phobius"/>
    </source>
</evidence>
<evidence type="ECO:0000256" key="2">
    <source>
        <dbReference type="ARBA" id="ARBA00010735"/>
    </source>
</evidence>
<evidence type="ECO:0000256" key="6">
    <source>
        <dbReference type="ARBA" id="ARBA00022989"/>
    </source>
</evidence>
<keyword evidence="10" id="KW-1185">Reference proteome</keyword>
<accession>A0A7Y9Z7H2</accession>